<evidence type="ECO:0000259" key="1">
    <source>
        <dbReference type="Pfam" id="PF12802"/>
    </source>
</evidence>
<dbReference type="InterPro" id="IPR036390">
    <property type="entry name" value="WH_DNA-bd_sf"/>
</dbReference>
<dbReference type="Pfam" id="PF12802">
    <property type="entry name" value="MarR_2"/>
    <property type="match status" value="1"/>
</dbReference>
<comment type="caution">
    <text evidence="2">The sequence shown here is derived from an EMBL/GenBank/DDBJ whole genome shotgun (WGS) entry which is preliminary data.</text>
</comment>
<dbReference type="RefSeq" id="WP_283713943.1">
    <property type="nucleotide sequence ID" value="NZ_JASJEW010000008.1"/>
</dbReference>
<reference evidence="2" key="1">
    <citation type="submission" date="2023-05" db="EMBL/GenBank/DDBJ databases">
        <title>[olsenella] sp. nov., isolated from a pig farm feces dump.</title>
        <authorList>
            <person name="Chang Y.-H."/>
        </authorList>
    </citation>
    <scope>NUCLEOTIDE SEQUENCE</scope>
    <source>
        <strain evidence="2">YH-ols2217</strain>
    </source>
</reference>
<sequence length="96" mass="10599">MTALVRLKETNEGRVRGLGISAANALQLLALLEGHPIVSIGFVTKKLGVSRSTASGLVQRFVDLGILVQRGEKQRYRTFAYEDYLAILREDAEPLE</sequence>
<evidence type="ECO:0000313" key="2">
    <source>
        <dbReference type="EMBL" id="MDJ1129245.1"/>
    </source>
</evidence>
<accession>A0ABT6ZJL1</accession>
<name>A0ABT6ZJL1_9ACTN</name>
<proteinExistence type="predicted"/>
<gene>
    <name evidence="2" type="ORF">QJ043_04015</name>
</gene>
<organism evidence="2 3">
    <name type="scientific">Kribbibacterium absianum</name>
    <dbReference type="NCBI Taxonomy" id="3044210"/>
    <lineage>
        <taxon>Bacteria</taxon>
        <taxon>Bacillati</taxon>
        <taxon>Actinomycetota</taxon>
        <taxon>Coriobacteriia</taxon>
        <taxon>Coriobacteriales</taxon>
        <taxon>Kribbibacteriaceae</taxon>
        <taxon>Kribbibacterium</taxon>
    </lineage>
</organism>
<dbReference type="Proteomes" id="UP001431693">
    <property type="component" value="Unassembled WGS sequence"/>
</dbReference>
<keyword evidence="3" id="KW-1185">Reference proteome</keyword>
<dbReference type="InterPro" id="IPR000835">
    <property type="entry name" value="HTH_MarR-typ"/>
</dbReference>
<dbReference type="Gene3D" id="1.10.10.10">
    <property type="entry name" value="Winged helix-like DNA-binding domain superfamily/Winged helix DNA-binding domain"/>
    <property type="match status" value="1"/>
</dbReference>
<evidence type="ECO:0000313" key="3">
    <source>
        <dbReference type="Proteomes" id="UP001431693"/>
    </source>
</evidence>
<dbReference type="InterPro" id="IPR036388">
    <property type="entry name" value="WH-like_DNA-bd_sf"/>
</dbReference>
<dbReference type="SUPFAM" id="SSF46785">
    <property type="entry name" value="Winged helix' DNA-binding domain"/>
    <property type="match status" value="1"/>
</dbReference>
<dbReference type="EMBL" id="JASJEX010000002">
    <property type="protein sequence ID" value="MDJ1129245.1"/>
    <property type="molecule type" value="Genomic_DNA"/>
</dbReference>
<protein>
    <submittedName>
        <fullName evidence="2">Helix-turn-helix domain-containing protein</fullName>
    </submittedName>
</protein>
<feature type="domain" description="HTH marR-type" evidence="1">
    <location>
        <begin position="19"/>
        <end position="70"/>
    </location>
</feature>